<dbReference type="OrthoDB" id="7866534at2"/>
<dbReference type="RefSeq" id="WP_083947779.1">
    <property type="nucleotide sequence ID" value="NZ_FTOM01000008.1"/>
</dbReference>
<accession>A0A1N7MLY3</accession>
<gene>
    <name evidence="2" type="ORF">SAMN05421795_10881</name>
</gene>
<organism evidence="2 3">
    <name type="scientific">Phaeovulum vinaykumarii</name>
    <dbReference type="NCBI Taxonomy" id="407234"/>
    <lineage>
        <taxon>Bacteria</taxon>
        <taxon>Pseudomonadati</taxon>
        <taxon>Pseudomonadota</taxon>
        <taxon>Alphaproteobacteria</taxon>
        <taxon>Rhodobacterales</taxon>
        <taxon>Paracoccaceae</taxon>
        <taxon>Phaeovulum</taxon>
    </lineage>
</organism>
<evidence type="ECO:0000313" key="3">
    <source>
        <dbReference type="Proteomes" id="UP000186098"/>
    </source>
</evidence>
<reference evidence="3" key="1">
    <citation type="submission" date="2017-01" db="EMBL/GenBank/DDBJ databases">
        <authorList>
            <person name="Varghese N."/>
            <person name="Submissions S."/>
        </authorList>
    </citation>
    <scope>NUCLEOTIDE SEQUENCE [LARGE SCALE GENOMIC DNA]</scope>
    <source>
        <strain evidence="3">DSM 18714</strain>
    </source>
</reference>
<dbReference type="Proteomes" id="UP000186098">
    <property type="component" value="Unassembled WGS sequence"/>
</dbReference>
<dbReference type="EMBL" id="FTOM01000008">
    <property type="protein sequence ID" value="SIS87175.1"/>
    <property type="molecule type" value="Genomic_DNA"/>
</dbReference>
<dbReference type="STRING" id="407234.SAMN05421795_10881"/>
<evidence type="ECO:0000256" key="1">
    <source>
        <dbReference type="SAM" id="Phobius"/>
    </source>
</evidence>
<feature type="transmembrane region" description="Helical" evidence="1">
    <location>
        <begin position="53"/>
        <end position="74"/>
    </location>
</feature>
<proteinExistence type="predicted"/>
<keyword evidence="1" id="KW-0812">Transmembrane</keyword>
<sequence>MDRDLTEFERRLQRIDRTHAAGGGFEASGALSRADFDQIVSPRRDGLWMRPMALLLAGFLLFKGGMHAGLGARVYDLRVDQLAQGNALEQLGAWIMHADGLTLWVSGILAPLFP</sequence>
<name>A0A1N7MLY3_9RHOB</name>
<keyword evidence="1" id="KW-1133">Transmembrane helix</keyword>
<keyword evidence="3" id="KW-1185">Reference proteome</keyword>
<keyword evidence="1" id="KW-0472">Membrane</keyword>
<evidence type="ECO:0000313" key="2">
    <source>
        <dbReference type="EMBL" id="SIS87175.1"/>
    </source>
</evidence>
<protein>
    <submittedName>
        <fullName evidence="2">Uncharacterized protein</fullName>
    </submittedName>
</protein>
<dbReference type="AlphaFoldDB" id="A0A1N7MLY3"/>
<feature type="transmembrane region" description="Helical" evidence="1">
    <location>
        <begin position="94"/>
        <end position="113"/>
    </location>
</feature>